<dbReference type="AlphaFoldDB" id="A0A5D4KER2"/>
<accession>A0A5D4KER2</accession>
<reference evidence="1 2" key="1">
    <citation type="submission" date="2019-08" db="EMBL/GenBank/DDBJ databases">
        <title>Bacillus genomes from the desert of Cuatro Cienegas, Coahuila.</title>
        <authorList>
            <person name="Olmedo-Alvarez G."/>
        </authorList>
    </citation>
    <scope>NUCLEOTIDE SEQUENCE [LARGE SCALE GENOMIC DNA]</scope>
    <source>
        <strain evidence="1 2">CH40_1T</strain>
    </source>
</reference>
<comment type="caution">
    <text evidence="1">The sequence shown here is derived from an EMBL/GenBank/DDBJ whole genome shotgun (WGS) entry which is preliminary data.</text>
</comment>
<dbReference type="Proteomes" id="UP000323317">
    <property type="component" value="Unassembled WGS sequence"/>
</dbReference>
<dbReference type="RefSeq" id="WP_148946814.1">
    <property type="nucleotide sequence ID" value="NZ_VTEH01000007.1"/>
</dbReference>
<dbReference type="EMBL" id="VTEH01000007">
    <property type="protein sequence ID" value="TYR75225.1"/>
    <property type="molecule type" value="Genomic_DNA"/>
</dbReference>
<evidence type="ECO:0000313" key="1">
    <source>
        <dbReference type="EMBL" id="TYR75225.1"/>
    </source>
</evidence>
<gene>
    <name evidence="1" type="ORF">FZC79_10690</name>
</gene>
<protein>
    <submittedName>
        <fullName evidence="1">Uncharacterized protein</fullName>
    </submittedName>
</protein>
<organism evidence="1 2">
    <name type="scientific">Rossellomorea vietnamensis</name>
    <dbReference type="NCBI Taxonomy" id="218284"/>
    <lineage>
        <taxon>Bacteria</taxon>
        <taxon>Bacillati</taxon>
        <taxon>Bacillota</taxon>
        <taxon>Bacilli</taxon>
        <taxon>Bacillales</taxon>
        <taxon>Bacillaceae</taxon>
        <taxon>Rossellomorea</taxon>
    </lineage>
</organism>
<proteinExistence type="predicted"/>
<evidence type="ECO:0000313" key="2">
    <source>
        <dbReference type="Proteomes" id="UP000323317"/>
    </source>
</evidence>
<sequence>MSEINMKVIPSYVDDELAILFHFEFKFSQMKVGEATVCTYKLTDSQNDSQATGPKGFRKNKYAILTELDVMEEYKLTALKKISHFLKVIGISSLAQDLSA</sequence>
<name>A0A5D4KER2_9BACI</name>